<keyword evidence="3" id="KW-1185">Reference proteome</keyword>
<feature type="compositionally biased region" description="Pro residues" evidence="1">
    <location>
        <begin position="88"/>
        <end position="97"/>
    </location>
</feature>
<proteinExistence type="predicted"/>
<sequence length="97" mass="10145">MEGSKRKQSRSAPRIRCAKPLARTAAAVPRSPGEEGTPLWQVGLPPGLWSSEPAGLRGCRRLTGLGLLCAQLSIPAAPAPPHSILGRSPPPPEKAPQ</sequence>
<comment type="caution">
    <text evidence="2">The sequence shown here is derived from an EMBL/GenBank/DDBJ whole genome shotgun (WGS) entry which is preliminary data.</text>
</comment>
<feature type="region of interest" description="Disordered" evidence="1">
    <location>
        <begin position="76"/>
        <end position="97"/>
    </location>
</feature>
<dbReference type="AlphaFoldDB" id="A0AA35QQ75"/>
<name>A0AA35QQ75_9SAUR</name>
<gene>
    <name evidence="2" type="ORF">PODLI_1B029854</name>
</gene>
<dbReference type="EMBL" id="CANTUW010000004">
    <property type="protein sequence ID" value="CAI7934842.1"/>
    <property type="molecule type" value="Genomic_DNA"/>
</dbReference>
<evidence type="ECO:0000256" key="1">
    <source>
        <dbReference type="SAM" id="MobiDB-lite"/>
    </source>
</evidence>
<organism evidence="2 3">
    <name type="scientific">Podarcis lilfordi</name>
    <name type="common">Lilford's wall lizard</name>
    <dbReference type="NCBI Taxonomy" id="74358"/>
    <lineage>
        <taxon>Eukaryota</taxon>
        <taxon>Metazoa</taxon>
        <taxon>Chordata</taxon>
        <taxon>Craniata</taxon>
        <taxon>Vertebrata</taxon>
        <taxon>Euteleostomi</taxon>
        <taxon>Lepidosauria</taxon>
        <taxon>Squamata</taxon>
        <taxon>Bifurcata</taxon>
        <taxon>Unidentata</taxon>
        <taxon>Episquamata</taxon>
        <taxon>Laterata</taxon>
        <taxon>Lacertibaenia</taxon>
        <taxon>Lacertidae</taxon>
        <taxon>Podarcis</taxon>
    </lineage>
</organism>
<evidence type="ECO:0000313" key="2">
    <source>
        <dbReference type="EMBL" id="CAI7934842.1"/>
    </source>
</evidence>
<accession>A0AA35QQ75</accession>
<dbReference type="Proteomes" id="UP001178461">
    <property type="component" value="Unassembled WGS sequence"/>
</dbReference>
<reference evidence="2" key="1">
    <citation type="submission" date="2022-12" db="EMBL/GenBank/DDBJ databases">
        <authorList>
            <person name="Alioto T."/>
            <person name="Alioto T."/>
            <person name="Gomez Garrido J."/>
        </authorList>
    </citation>
    <scope>NUCLEOTIDE SEQUENCE</scope>
</reference>
<protein>
    <submittedName>
        <fullName evidence="2">Uncharacterized protein</fullName>
    </submittedName>
</protein>
<evidence type="ECO:0000313" key="3">
    <source>
        <dbReference type="Proteomes" id="UP001178461"/>
    </source>
</evidence>